<keyword evidence="5" id="KW-0210">Decarboxylase</keyword>
<evidence type="ECO:0000256" key="3">
    <source>
        <dbReference type="ARBA" id="ARBA00012257"/>
    </source>
</evidence>
<dbReference type="PANTHER" id="PTHR43466">
    <property type="entry name" value="2-OXO-4-HYDROXY-4-CARBOXY-5-UREIDOIMIDAZOLINE DECARBOXYLASE-RELATED"/>
    <property type="match status" value="1"/>
</dbReference>
<dbReference type="NCBIfam" id="NF010372">
    <property type="entry name" value="PRK13798.1"/>
    <property type="match status" value="1"/>
</dbReference>
<sequence length="184" mass="20402">MSELTYTLSQLNNLSEEDARFAFENCCTSSRWIEGMVARRPFVSIAQCQEVALEVWNGLGEADFLEAFEGHPKIGDVSSLRKKFAHTKKLASGEQSSVNEANEATIQALADGNTQYEQQNGFIFIVCATGKSAEEMLEILQSRLPNSREQELQTAAGEQAKITAIRINKLLPTDVNPETKVSER</sequence>
<evidence type="ECO:0000256" key="1">
    <source>
        <dbReference type="ARBA" id="ARBA00001163"/>
    </source>
</evidence>
<comment type="caution">
    <text evidence="8">The sequence shown here is derived from an EMBL/GenBank/DDBJ whole genome shotgun (WGS) entry which is preliminary data.</text>
</comment>
<reference evidence="8" key="2">
    <citation type="submission" date="2023-01" db="EMBL/GenBank/DDBJ databases">
        <title>Draft genome sequence of Litoribrevibacter albus strain NBRC 110071.</title>
        <authorList>
            <person name="Sun Q."/>
            <person name="Mori K."/>
        </authorList>
    </citation>
    <scope>NUCLEOTIDE SEQUENCE</scope>
    <source>
        <strain evidence="8">NBRC 110071</strain>
    </source>
</reference>
<proteinExistence type="predicted"/>
<gene>
    <name evidence="8" type="ORF">GCM10007876_30330</name>
</gene>
<dbReference type="GO" id="GO:0019628">
    <property type="term" value="P:urate catabolic process"/>
    <property type="evidence" value="ECO:0007669"/>
    <property type="project" value="TreeGrafter"/>
</dbReference>
<dbReference type="GO" id="GO:0006144">
    <property type="term" value="P:purine nucleobase metabolic process"/>
    <property type="evidence" value="ECO:0007669"/>
    <property type="project" value="UniProtKB-KW"/>
</dbReference>
<dbReference type="AlphaFoldDB" id="A0AA37SEG7"/>
<evidence type="ECO:0000313" key="9">
    <source>
        <dbReference type="Proteomes" id="UP001161389"/>
    </source>
</evidence>
<evidence type="ECO:0000256" key="6">
    <source>
        <dbReference type="ARBA" id="ARBA00023239"/>
    </source>
</evidence>
<dbReference type="EMBL" id="BSNM01000016">
    <property type="protein sequence ID" value="GLQ32554.1"/>
    <property type="molecule type" value="Genomic_DNA"/>
</dbReference>
<reference evidence="8" key="1">
    <citation type="journal article" date="2014" name="Int. J. Syst. Evol. Microbiol.">
        <title>Complete genome sequence of Corynebacterium casei LMG S-19264T (=DSM 44701T), isolated from a smear-ripened cheese.</title>
        <authorList>
            <consortium name="US DOE Joint Genome Institute (JGI-PGF)"/>
            <person name="Walter F."/>
            <person name="Albersmeier A."/>
            <person name="Kalinowski J."/>
            <person name="Ruckert C."/>
        </authorList>
    </citation>
    <scope>NUCLEOTIDE SEQUENCE</scope>
    <source>
        <strain evidence="8">NBRC 110071</strain>
    </source>
</reference>
<protein>
    <recommendedName>
        <fullName evidence="3">2-oxo-4-hydroxy-4-carboxy-5-ureidoimidazoline decarboxylase</fullName>
        <ecNumber evidence="3">4.1.1.97</ecNumber>
    </recommendedName>
</protein>
<keyword evidence="9" id="KW-1185">Reference proteome</keyword>
<dbReference type="EC" id="4.1.1.97" evidence="3"/>
<dbReference type="PANTHER" id="PTHR43466:SF1">
    <property type="entry name" value="2-OXO-4-HYDROXY-4-CARBOXY-5-UREIDOIMIDAZOLINE DECARBOXYLASE-RELATED"/>
    <property type="match status" value="1"/>
</dbReference>
<evidence type="ECO:0000256" key="2">
    <source>
        <dbReference type="ARBA" id="ARBA00004754"/>
    </source>
</evidence>
<evidence type="ECO:0000259" key="7">
    <source>
        <dbReference type="Pfam" id="PF09349"/>
    </source>
</evidence>
<dbReference type="Proteomes" id="UP001161389">
    <property type="component" value="Unassembled WGS sequence"/>
</dbReference>
<dbReference type="GO" id="GO:0051997">
    <property type="term" value="F:2-oxo-4-hydroxy-4-carboxy-5-ureidoimidazoline decarboxylase activity"/>
    <property type="evidence" value="ECO:0007669"/>
    <property type="project" value="UniProtKB-EC"/>
</dbReference>
<name>A0AA37SEG7_9GAMM</name>
<comment type="catalytic activity">
    <reaction evidence="1">
        <text>5-hydroxy-2-oxo-4-ureido-2,5-dihydro-1H-imidazole-5-carboxylate + H(+) = (S)-allantoin + CO2</text>
        <dbReference type="Rhea" id="RHEA:26301"/>
        <dbReference type="ChEBI" id="CHEBI:15378"/>
        <dbReference type="ChEBI" id="CHEBI:15678"/>
        <dbReference type="ChEBI" id="CHEBI:16526"/>
        <dbReference type="ChEBI" id="CHEBI:58639"/>
        <dbReference type="EC" id="4.1.1.97"/>
    </reaction>
</comment>
<evidence type="ECO:0000313" key="8">
    <source>
        <dbReference type="EMBL" id="GLQ32554.1"/>
    </source>
</evidence>
<dbReference type="InterPro" id="IPR017595">
    <property type="entry name" value="OHCU_decarboxylase-2"/>
</dbReference>
<evidence type="ECO:0000256" key="5">
    <source>
        <dbReference type="ARBA" id="ARBA00022793"/>
    </source>
</evidence>
<accession>A0AA37SEG7</accession>
<evidence type="ECO:0000256" key="4">
    <source>
        <dbReference type="ARBA" id="ARBA00022631"/>
    </source>
</evidence>
<keyword evidence="6" id="KW-0456">Lyase</keyword>
<dbReference type="NCBIfam" id="TIGR03180">
    <property type="entry name" value="UraD_2"/>
    <property type="match status" value="1"/>
</dbReference>
<dbReference type="SUPFAM" id="SSF158694">
    <property type="entry name" value="UraD-Like"/>
    <property type="match status" value="1"/>
</dbReference>
<dbReference type="Gene3D" id="1.10.3330.10">
    <property type="entry name" value="Oxo-4-hydroxy-4-carboxy-5-ureidoimidazoline decarboxylase"/>
    <property type="match status" value="1"/>
</dbReference>
<dbReference type="Pfam" id="PF09349">
    <property type="entry name" value="OHCU_decarbox"/>
    <property type="match status" value="1"/>
</dbReference>
<organism evidence="8 9">
    <name type="scientific">Litoribrevibacter albus</name>
    <dbReference type="NCBI Taxonomy" id="1473156"/>
    <lineage>
        <taxon>Bacteria</taxon>
        <taxon>Pseudomonadati</taxon>
        <taxon>Pseudomonadota</taxon>
        <taxon>Gammaproteobacteria</taxon>
        <taxon>Oceanospirillales</taxon>
        <taxon>Oceanospirillaceae</taxon>
        <taxon>Litoribrevibacter</taxon>
    </lineage>
</organism>
<dbReference type="InterPro" id="IPR018020">
    <property type="entry name" value="OHCU_decarboxylase"/>
</dbReference>
<keyword evidence="4" id="KW-0659">Purine metabolism</keyword>
<dbReference type="RefSeq" id="WP_284382584.1">
    <property type="nucleotide sequence ID" value="NZ_BSNM01000016.1"/>
</dbReference>
<feature type="domain" description="Oxo-4-hydroxy-4-carboxy-5-ureidoimidazoline decarboxylase" evidence="7">
    <location>
        <begin position="12"/>
        <end position="168"/>
    </location>
</feature>
<dbReference type="InterPro" id="IPR036778">
    <property type="entry name" value="OHCU_decarboxylase_sf"/>
</dbReference>
<comment type="pathway">
    <text evidence="2">Purine metabolism; urate degradation; (S)-allantoin from urate: step 3/3.</text>
</comment>